<feature type="domain" description="BESS" evidence="4">
    <location>
        <begin position="186"/>
        <end position="225"/>
    </location>
</feature>
<gene>
    <name evidence="5" type="ORF">PYW07_001587</name>
</gene>
<organism evidence="5 6">
    <name type="scientific">Mythimna separata</name>
    <name type="common">Oriental armyworm</name>
    <name type="synonym">Pseudaletia separata</name>
    <dbReference type="NCBI Taxonomy" id="271217"/>
    <lineage>
        <taxon>Eukaryota</taxon>
        <taxon>Metazoa</taxon>
        <taxon>Ecdysozoa</taxon>
        <taxon>Arthropoda</taxon>
        <taxon>Hexapoda</taxon>
        <taxon>Insecta</taxon>
        <taxon>Pterygota</taxon>
        <taxon>Neoptera</taxon>
        <taxon>Endopterygota</taxon>
        <taxon>Lepidoptera</taxon>
        <taxon>Glossata</taxon>
        <taxon>Ditrysia</taxon>
        <taxon>Noctuoidea</taxon>
        <taxon>Noctuidae</taxon>
        <taxon>Noctuinae</taxon>
        <taxon>Hadenini</taxon>
        <taxon>Mythimna</taxon>
    </lineage>
</organism>
<dbReference type="GO" id="GO:0005634">
    <property type="term" value="C:nucleus"/>
    <property type="evidence" value="ECO:0007669"/>
    <property type="project" value="UniProtKB-SubCell"/>
</dbReference>
<dbReference type="Pfam" id="PF02944">
    <property type="entry name" value="BESS"/>
    <property type="match status" value="1"/>
</dbReference>
<evidence type="ECO:0000313" key="5">
    <source>
        <dbReference type="EMBL" id="KAJ8727468.1"/>
    </source>
</evidence>
<protein>
    <recommendedName>
        <fullName evidence="7">MADF domain-containing protein</fullName>
    </recommendedName>
</protein>
<feature type="region of interest" description="Disordered" evidence="2">
    <location>
        <begin position="153"/>
        <end position="180"/>
    </location>
</feature>
<sequence>MRDNQNLMIEFVNIIKKYPEIYDATLDTYRSRFSEMAWAKVASQVKSELKEECTLEELKMKWKGIRSSYNRYRSRLNQIQNDSACKKYYLYDHLRFLEPFLKCNLKATQDSDKSETSTNDPCNYVIVDGSEIEANEYPVEEWNQIEIKPDLTGRMEKLDPEASSSTEPYGGTKKRKFSFDGANEDDNEDLTFFKSILPDIRNFTIKEKRKLKMGILQLIDEIEKERET</sequence>
<comment type="caution">
    <text evidence="5">The sequence shown here is derived from an EMBL/GenBank/DDBJ whole genome shotgun (WGS) entry which is preliminary data.</text>
</comment>
<dbReference type="GO" id="GO:0006357">
    <property type="term" value="P:regulation of transcription by RNA polymerase II"/>
    <property type="evidence" value="ECO:0007669"/>
    <property type="project" value="TreeGrafter"/>
</dbReference>
<evidence type="ECO:0000313" key="6">
    <source>
        <dbReference type="Proteomes" id="UP001231518"/>
    </source>
</evidence>
<dbReference type="AlphaFoldDB" id="A0AAD7YTV6"/>
<dbReference type="GO" id="GO:0005667">
    <property type="term" value="C:transcription regulator complex"/>
    <property type="evidence" value="ECO:0007669"/>
    <property type="project" value="TreeGrafter"/>
</dbReference>
<dbReference type="SMART" id="SM00595">
    <property type="entry name" value="MADF"/>
    <property type="match status" value="1"/>
</dbReference>
<evidence type="ECO:0008006" key="7">
    <source>
        <dbReference type="Google" id="ProtNLM"/>
    </source>
</evidence>
<dbReference type="Proteomes" id="UP001231518">
    <property type="component" value="Chromosome 11"/>
</dbReference>
<dbReference type="EMBL" id="JARGEI010000008">
    <property type="protein sequence ID" value="KAJ8727468.1"/>
    <property type="molecule type" value="Genomic_DNA"/>
</dbReference>
<comment type="subcellular location">
    <subcellularLocation>
        <location evidence="1">Nucleus</location>
    </subcellularLocation>
</comment>
<dbReference type="PANTHER" id="PTHR12243">
    <property type="entry name" value="MADF DOMAIN TRANSCRIPTION FACTOR"/>
    <property type="match status" value="1"/>
</dbReference>
<dbReference type="GO" id="GO:0003677">
    <property type="term" value="F:DNA binding"/>
    <property type="evidence" value="ECO:0007669"/>
    <property type="project" value="InterPro"/>
</dbReference>
<proteinExistence type="predicted"/>
<evidence type="ECO:0000256" key="1">
    <source>
        <dbReference type="PROSITE-ProRule" id="PRU00371"/>
    </source>
</evidence>
<feature type="domain" description="MADF" evidence="3">
    <location>
        <begin position="10"/>
        <end position="102"/>
    </location>
</feature>
<evidence type="ECO:0000259" key="3">
    <source>
        <dbReference type="PROSITE" id="PS51029"/>
    </source>
</evidence>
<dbReference type="PANTHER" id="PTHR12243:SF67">
    <property type="entry name" value="COREPRESSOR OF PANGOLIN, ISOFORM A-RELATED"/>
    <property type="match status" value="1"/>
</dbReference>
<dbReference type="Pfam" id="PF10545">
    <property type="entry name" value="MADF_DNA_bdg"/>
    <property type="match status" value="1"/>
</dbReference>
<keyword evidence="1" id="KW-0539">Nucleus</keyword>
<dbReference type="InterPro" id="IPR039353">
    <property type="entry name" value="TF_Adf1"/>
</dbReference>
<dbReference type="PROSITE" id="PS51029">
    <property type="entry name" value="MADF"/>
    <property type="match status" value="1"/>
</dbReference>
<evidence type="ECO:0000256" key="2">
    <source>
        <dbReference type="SAM" id="MobiDB-lite"/>
    </source>
</evidence>
<accession>A0AAD7YTV6</accession>
<dbReference type="PROSITE" id="PS51031">
    <property type="entry name" value="BESS"/>
    <property type="match status" value="1"/>
</dbReference>
<reference evidence="5" key="1">
    <citation type="submission" date="2023-03" db="EMBL/GenBank/DDBJ databases">
        <title>Chromosome-level genomes of two armyworms, Mythimna separata and Mythimna loreyi, provide insights into the biosynthesis and reception of sex pheromones.</title>
        <authorList>
            <person name="Zhao H."/>
        </authorList>
    </citation>
    <scope>NUCLEOTIDE SEQUENCE</scope>
    <source>
        <strain evidence="5">BeijingLab</strain>
        <tissue evidence="5">Pupa</tissue>
    </source>
</reference>
<evidence type="ECO:0000259" key="4">
    <source>
        <dbReference type="PROSITE" id="PS51031"/>
    </source>
</evidence>
<dbReference type="InterPro" id="IPR004210">
    <property type="entry name" value="BESS_motif"/>
</dbReference>
<name>A0AAD7YTV6_MYTSE</name>
<dbReference type="InterPro" id="IPR006578">
    <property type="entry name" value="MADF-dom"/>
</dbReference>
<keyword evidence="6" id="KW-1185">Reference proteome</keyword>